<proteinExistence type="predicted"/>
<evidence type="ECO:0000256" key="1">
    <source>
        <dbReference type="SAM" id="MobiDB-lite"/>
    </source>
</evidence>
<dbReference type="Ensembl" id="ENSSANT00000007689.1">
    <property type="protein sequence ID" value="ENSSANP00000007141.1"/>
    <property type="gene ID" value="ENSSANG00000004096.1"/>
</dbReference>
<sequence length="101" mass="11554">MRIRQKEERRESSRKKKRKQPQNAHHTHAAKALHPEPAYRRKPNPIRRFDGDVLSPSYIQSFRDRQVDGRAYPAGGLMAVGHTSVDMDYDCGSRVPLTSGV</sequence>
<dbReference type="Proteomes" id="UP000472260">
    <property type="component" value="Unassembled WGS sequence"/>
</dbReference>
<evidence type="ECO:0000313" key="2">
    <source>
        <dbReference type="Ensembl" id="ENSSANP00000007141.1"/>
    </source>
</evidence>
<evidence type="ECO:0000313" key="3">
    <source>
        <dbReference type="Proteomes" id="UP000472260"/>
    </source>
</evidence>
<feature type="region of interest" description="Disordered" evidence="1">
    <location>
        <begin position="1"/>
        <end position="52"/>
    </location>
</feature>
<name>A0A671KM05_9TELE</name>
<dbReference type="AlphaFoldDB" id="A0A671KM05"/>
<accession>A0A671KM05</accession>
<reference evidence="2" key="2">
    <citation type="submission" date="2025-09" db="UniProtKB">
        <authorList>
            <consortium name="Ensembl"/>
        </authorList>
    </citation>
    <scope>IDENTIFICATION</scope>
</reference>
<feature type="compositionally biased region" description="Basic and acidic residues" evidence="1">
    <location>
        <begin position="1"/>
        <end position="11"/>
    </location>
</feature>
<reference evidence="2" key="1">
    <citation type="submission" date="2025-08" db="UniProtKB">
        <authorList>
            <consortium name="Ensembl"/>
        </authorList>
    </citation>
    <scope>IDENTIFICATION</scope>
</reference>
<protein>
    <submittedName>
        <fullName evidence="2">Uncharacterized protein</fullName>
    </submittedName>
</protein>
<keyword evidence="3" id="KW-1185">Reference proteome</keyword>
<organism evidence="2 3">
    <name type="scientific">Sinocyclocheilus anshuiensis</name>
    <dbReference type="NCBI Taxonomy" id="1608454"/>
    <lineage>
        <taxon>Eukaryota</taxon>
        <taxon>Metazoa</taxon>
        <taxon>Chordata</taxon>
        <taxon>Craniata</taxon>
        <taxon>Vertebrata</taxon>
        <taxon>Euteleostomi</taxon>
        <taxon>Actinopterygii</taxon>
        <taxon>Neopterygii</taxon>
        <taxon>Teleostei</taxon>
        <taxon>Ostariophysi</taxon>
        <taxon>Cypriniformes</taxon>
        <taxon>Cyprinidae</taxon>
        <taxon>Cyprininae</taxon>
        <taxon>Sinocyclocheilus</taxon>
    </lineage>
</organism>
<feature type="compositionally biased region" description="Basic residues" evidence="1">
    <location>
        <begin position="12"/>
        <end position="31"/>
    </location>
</feature>